<organism evidence="4 5">
    <name type="scientific">Bergeyella porcorum</name>
    <dbReference type="NCBI Taxonomy" id="1735111"/>
    <lineage>
        <taxon>Bacteria</taxon>
        <taxon>Pseudomonadati</taxon>
        <taxon>Bacteroidota</taxon>
        <taxon>Flavobacteriia</taxon>
        <taxon>Flavobacteriales</taxon>
        <taxon>Weeksellaceae</taxon>
        <taxon>Bergeyella</taxon>
    </lineage>
</organism>
<sequence>MSCREDEPTITTEADAINNFVWKAMNLWYYWQAENPNLADNLPADNARYTTLINGRTPDDLFYKSLLYQYGNVDLYSWIENNNQVVSATGRMAAEFEAITGLDLTLLPISRDNYIAFVNYVVPNSSAASAGVKRGDVITKVNGSYINAYNYSALFDDSSFTITRAETITVIEEDELYKITSITDKSENLSIAKTSVEENPIAFYKVFEQNGKKIGYLVYNAFKIEYNDELNAQFAKMKADGITDLILDLRYNGGGSLTSALGLAQMINGSYTGQNYLYMEYNKKNTKYSGYDVLSDKLDTYNLVNGHPEKIGTENINSLSLPKIYALVSVSSASASELTVICLSKLINVETIGYATRGKFVGSHTLYDSPNNEYISYENRNKTHNWQLQPITFKYFNKDRDAHPIVQYADGSTKEAILPLSKTECTHLNGLTMLKNLA</sequence>
<keyword evidence="4" id="KW-0378">Hydrolase</keyword>
<feature type="domain" description="Tail specific protease" evidence="1">
    <location>
        <begin position="213"/>
        <end position="365"/>
    </location>
</feature>
<dbReference type="SUPFAM" id="SSF52096">
    <property type="entry name" value="ClpP/crotonase"/>
    <property type="match status" value="1"/>
</dbReference>
<dbReference type="InterPro" id="IPR041613">
    <property type="entry name" value="Pept_S41_N"/>
</dbReference>
<evidence type="ECO:0000259" key="2">
    <source>
        <dbReference type="Pfam" id="PF17820"/>
    </source>
</evidence>
<feature type="domain" description="Peptidase S41 N-terminal" evidence="3">
    <location>
        <begin position="16"/>
        <end position="78"/>
    </location>
</feature>
<gene>
    <name evidence="4" type="ORF">BPO_1194</name>
</gene>
<dbReference type="InterPro" id="IPR041489">
    <property type="entry name" value="PDZ_6"/>
</dbReference>
<protein>
    <submittedName>
        <fullName evidence="4">C-terminal processing protease CtpA/Prc, contains a PDZ domain</fullName>
    </submittedName>
</protein>
<dbReference type="PANTHER" id="PTHR32060:SF30">
    <property type="entry name" value="CARBOXY-TERMINAL PROCESSING PROTEASE CTPA"/>
    <property type="match status" value="1"/>
</dbReference>
<evidence type="ECO:0000313" key="4">
    <source>
        <dbReference type="EMBL" id="WOC51841.1"/>
    </source>
</evidence>
<dbReference type="GO" id="GO:0030288">
    <property type="term" value="C:outer membrane-bounded periplasmic space"/>
    <property type="evidence" value="ECO:0007669"/>
    <property type="project" value="TreeGrafter"/>
</dbReference>
<dbReference type="Gene3D" id="3.90.226.10">
    <property type="entry name" value="2-enoyl-CoA Hydratase, Chain A, domain 1"/>
    <property type="match status" value="1"/>
</dbReference>
<proteinExistence type="predicted"/>
<dbReference type="SUPFAM" id="SSF50156">
    <property type="entry name" value="PDZ domain-like"/>
    <property type="match status" value="1"/>
</dbReference>
<dbReference type="GO" id="GO:0008236">
    <property type="term" value="F:serine-type peptidase activity"/>
    <property type="evidence" value="ECO:0007669"/>
    <property type="project" value="InterPro"/>
</dbReference>
<dbReference type="Pfam" id="PF18294">
    <property type="entry name" value="Pept_S41_N"/>
    <property type="match status" value="1"/>
</dbReference>
<dbReference type="PANTHER" id="PTHR32060">
    <property type="entry name" value="TAIL-SPECIFIC PROTEASE"/>
    <property type="match status" value="1"/>
</dbReference>
<evidence type="ECO:0000259" key="1">
    <source>
        <dbReference type="Pfam" id="PF03572"/>
    </source>
</evidence>
<dbReference type="InterPro" id="IPR005151">
    <property type="entry name" value="Tail-specific_protease"/>
</dbReference>
<dbReference type="GO" id="GO:0006508">
    <property type="term" value="P:proteolysis"/>
    <property type="evidence" value="ECO:0007669"/>
    <property type="project" value="UniProtKB-KW"/>
</dbReference>
<dbReference type="Gene3D" id="3.30.750.170">
    <property type="match status" value="1"/>
</dbReference>
<dbReference type="KEGG" id="bpor:BPO_1194"/>
<feature type="domain" description="PDZ" evidence="2">
    <location>
        <begin position="117"/>
        <end position="146"/>
    </location>
</feature>
<name>A0AAU0F1A3_9FLAO</name>
<keyword evidence="4" id="KW-0645">Protease</keyword>
<evidence type="ECO:0000313" key="5">
    <source>
        <dbReference type="Proteomes" id="UP001432059"/>
    </source>
</evidence>
<dbReference type="EMBL" id="CP136426">
    <property type="protein sequence ID" value="WOC51841.1"/>
    <property type="molecule type" value="Genomic_DNA"/>
</dbReference>
<dbReference type="Pfam" id="PF17820">
    <property type="entry name" value="PDZ_6"/>
    <property type="match status" value="1"/>
</dbReference>
<evidence type="ECO:0000259" key="3">
    <source>
        <dbReference type="Pfam" id="PF18294"/>
    </source>
</evidence>
<dbReference type="Gene3D" id="2.30.42.10">
    <property type="match status" value="1"/>
</dbReference>
<dbReference type="Pfam" id="PF03572">
    <property type="entry name" value="Peptidase_S41"/>
    <property type="match status" value="1"/>
</dbReference>
<dbReference type="Proteomes" id="UP001432059">
    <property type="component" value="Chromosome"/>
</dbReference>
<reference evidence="4" key="1">
    <citation type="submission" date="2023-10" db="EMBL/GenBank/DDBJ databases">
        <title>Characterization and whole genome sequencing of a novel strain of Bergeyella porcorum QD2021 isolated from pig.</title>
        <authorList>
            <person name="Liu G."/>
            <person name="Chen C."/>
            <person name="Han X."/>
        </authorList>
    </citation>
    <scope>NUCLEOTIDE SEQUENCE</scope>
    <source>
        <strain evidence="4">QD2021</strain>
    </source>
</reference>
<accession>A0AAU0F1A3</accession>
<dbReference type="InterPro" id="IPR036034">
    <property type="entry name" value="PDZ_sf"/>
</dbReference>
<dbReference type="InterPro" id="IPR029045">
    <property type="entry name" value="ClpP/crotonase-like_dom_sf"/>
</dbReference>
<dbReference type="GO" id="GO:0004175">
    <property type="term" value="F:endopeptidase activity"/>
    <property type="evidence" value="ECO:0007669"/>
    <property type="project" value="TreeGrafter"/>
</dbReference>
<keyword evidence="5" id="KW-1185">Reference proteome</keyword>
<dbReference type="GO" id="GO:0007165">
    <property type="term" value="P:signal transduction"/>
    <property type="evidence" value="ECO:0007669"/>
    <property type="project" value="TreeGrafter"/>
</dbReference>
<dbReference type="AlphaFoldDB" id="A0AAU0F1A3"/>